<comment type="similarity">
    <text evidence="2">Belongs to the helicase family. RAD3/XPD subfamily.</text>
</comment>
<dbReference type="InterPro" id="IPR006555">
    <property type="entry name" value="ATP-dep_Helicase_C"/>
</dbReference>
<dbReference type="SMART" id="SM00487">
    <property type="entry name" value="DEXDc"/>
    <property type="match status" value="1"/>
</dbReference>
<keyword evidence="8 18" id="KW-0347">Helicase</keyword>
<dbReference type="SMART" id="SM00488">
    <property type="entry name" value="DEXDc2"/>
    <property type="match status" value="1"/>
</dbReference>
<dbReference type="GO" id="GO:0006281">
    <property type="term" value="P:DNA repair"/>
    <property type="evidence" value="ECO:0007669"/>
    <property type="project" value="UniProtKB-KW"/>
</dbReference>
<evidence type="ECO:0000259" key="17">
    <source>
        <dbReference type="PROSITE" id="PS51193"/>
    </source>
</evidence>
<dbReference type="Gene3D" id="3.40.50.300">
    <property type="entry name" value="P-loop containing nucleotide triphosphate hydrolases"/>
    <property type="match status" value="2"/>
</dbReference>
<dbReference type="Proteomes" id="UP000632195">
    <property type="component" value="Unassembled WGS sequence"/>
</dbReference>
<evidence type="ECO:0000256" key="7">
    <source>
        <dbReference type="ARBA" id="ARBA00022801"/>
    </source>
</evidence>
<dbReference type="AlphaFoldDB" id="A0AA37BQI8"/>
<dbReference type="EMBL" id="BMNY01000001">
    <property type="protein sequence ID" value="GGM67046.1"/>
    <property type="molecule type" value="Genomic_DNA"/>
</dbReference>
<reference evidence="18" key="1">
    <citation type="journal article" date="2014" name="Int. J. Syst. Evol. Microbiol.">
        <title>Complete genome sequence of Corynebacterium casei LMG S-19264T (=DSM 44701T), isolated from a smear-ripened cheese.</title>
        <authorList>
            <consortium name="US DOE Joint Genome Institute (JGI-PGF)"/>
            <person name="Walter F."/>
            <person name="Albersmeier A."/>
            <person name="Kalinowski J."/>
            <person name="Ruckert C."/>
        </authorList>
    </citation>
    <scope>NUCLEOTIDE SEQUENCE</scope>
    <source>
        <strain evidence="18">JCM 13583</strain>
    </source>
</reference>
<keyword evidence="10" id="KW-0408">Iron</keyword>
<keyword evidence="19" id="KW-1185">Reference proteome</keyword>
<name>A0AA37BQI8_9ARCH</name>
<keyword evidence="11" id="KW-0411">Iron-sulfur</keyword>
<keyword evidence="12" id="KW-0238">DNA-binding</keyword>
<dbReference type="SUPFAM" id="SSF52540">
    <property type="entry name" value="P-loop containing nucleoside triphosphate hydrolases"/>
    <property type="match status" value="1"/>
</dbReference>
<dbReference type="InterPro" id="IPR045028">
    <property type="entry name" value="DinG/Rad3-like"/>
</dbReference>
<evidence type="ECO:0000256" key="12">
    <source>
        <dbReference type="ARBA" id="ARBA00023125"/>
    </source>
</evidence>
<dbReference type="GO" id="GO:0003677">
    <property type="term" value="F:DNA binding"/>
    <property type="evidence" value="ECO:0007669"/>
    <property type="project" value="UniProtKB-KW"/>
</dbReference>
<dbReference type="InterPro" id="IPR006554">
    <property type="entry name" value="Helicase-like_DEXD_c2"/>
</dbReference>
<evidence type="ECO:0000256" key="13">
    <source>
        <dbReference type="ARBA" id="ARBA00023204"/>
    </source>
</evidence>
<dbReference type="Gene3D" id="1.10.275.40">
    <property type="match status" value="1"/>
</dbReference>
<keyword evidence="4" id="KW-0479">Metal-binding</keyword>
<keyword evidence="7" id="KW-0378">Hydrolase</keyword>
<evidence type="ECO:0000256" key="14">
    <source>
        <dbReference type="ARBA" id="ARBA00023235"/>
    </source>
</evidence>
<evidence type="ECO:0000313" key="18">
    <source>
        <dbReference type="EMBL" id="GGM67046.1"/>
    </source>
</evidence>
<evidence type="ECO:0000256" key="1">
    <source>
        <dbReference type="ARBA" id="ARBA00001966"/>
    </source>
</evidence>
<keyword evidence="6" id="KW-0227">DNA damage</keyword>
<evidence type="ECO:0000256" key="11">
    <source>
        <dbReference type="ARBA" id="ARBA00023014"/>
    </source>
</evidence>
<dbReference type="Pfam" id="PF13307">
    <property type="entry name" value="Helicase_C_2"/>
    <property type="match status" value="1"/>
</dbReference>
<evidence type="ECO:0000256" key="10">
    <source>
        <dbReference type="ARBA" id="ARBA00023004"/>
    </source>
</evidence>
<dbReference type="EC" id="5.6.2.3" evidence="15"/>
<evidence type="ECO:0000256" key="4">
    <source>
        <dbReference type="ARBA" id="ARBA00022723"/>
    </source>
</evidence>
<dbReference type="GO" id="GO:0043139">
    <property type="term" value="F:5'-3' DNA helicase activity"/>
    <property type="evidence" value="ECO:0007669"/>
    <property type="project" value="UniProtKB-EC"/>
</dbReference>
<dbReference type="InterPro" id="IPR010643">
    <property type="entry name" value="HBB"/>
</dbReference>
<dbReference type="Gene3D" id="1.10.30.20">
    <property type="entry name" value="Bacterial XPD DNA helicase, FeS cluster domain"/>
    <property type="match status" value="1"/>
</dbReference>
<dbReference type="PANTHER" id="PTHR11472">
    <property type="entry name" value="DNA REPAIR DEAD HELICASE RAD3/XP-D SUBFAMILY MEMBER"/>
    <property type="match status" value="1"/>
</dbReference>
<dbReference type="GO" id="GO:0051539">
    <property type="term" value="F:4 iron, 4 sulfur cluster binding"/>
    <property type="evidence" value="ECO:0007669"/>
    <property type="project" value="UniProtKB-KW"/>
</dbReference>
<organism evidence="18 19">
    <name type="scientific">Thermogymnomonas acidicola</name>
    <dbReference type="NCBI Taxonomy" id="399579"/>
    <lineage>
        <taxon>Archaea</taxon>
        <taxon>Methanobacteriati</taxon>
        <taxon>Thermoplasmatota</taxon>
        <taxon>Thermoplasmata</taxon>
        <taxon>Thermoplasmatales</taxon>
        <taxon>Thermogymnomonas</taxon>
    </lineage>
</organism>
<dbReference type="GO" id="GO:0046872">
    <property type="term" value="F:metal ion binding"/>
    <property type="evidence" value="ECO:0007669"/>
    <property type="project" value="UniProtKB-KW"/>
</dbReference>
<evidence type="ECO:0000256" key="16">
    <source>
        <dbReference type="ARBA" id="ARBA00048954"/>
    </source>
</evidence>
<evidence type="ECO:0000256" key="6">
    <source>
        <dbReference type="ARBA" id="ARBA00022763"/>
    </source>
</evidence>
<evidence type="ECO:0000256" key="15">
    <source>
        <dbReference type="ARBA" id="ARBA00044969"/>
    </source>
</evidence>
<keyword evidence="9" id="KW-0067">ATP-binding</keyword>
<dbReference type="SMART" id="SM00491">
    <property type="entry name" value="HELICc2"/>
    <property type="match status" value="1"/>
</dbReference>
<dbReference type="Pfam" id="PF06777">
    <property type="entry name" value="HBB"/>
    <property type="match status" value="1"/>
</dbReference>
<comment type="cofactor">
    <cofactor evidence="1">
        <name>[4Fe-4S] cluster</name>
        <dbReference type="ChEBI" id="CHEBI:49883"/>
    </cofactor>
</comment>
<evidence type="ECO:0000256" key="5">
    <source>
        <dbReference type="ARBA" id="ARBA00022741"/>
    </source>
</evidence>
<dbReference type="Pfam" id="PF06733">
    <property type="entry name" value="DEAD_2"/>
    <property type="match status" value="1"/>
</dbReference>
<sequence>MNLPYTLRTYQEEIIRFIHAKLEGGSSVAFESPTGTGKTITALVAAIEFARRKGKKVLYVTRTNSQQEQVIKELRLLKRGEEIRAVPFQGRANLCLLYGEIEESRDFTSESLSRFCSLRKKKVLNGDQSACIYYNEKVSSPEVSSYIYSTVPDVDSIYNYGLDNVVCPYEALKWALRDAEIVIVPYALYLNPVTAQRLLYSWGVEREDLVVVLDEAHNIPTIARELASFEIAVGSVNASEREAQEYGDFELMPGYRTSDLCEMVRNAIYDIVRDKVGESEEVRIPFSDLREYIMVGNHISGETYDDLLRYLEIMGEFVAEQKEKSGKVPRSRILHLYNVLSAWENVDEDRYVAVASSEGGGKLIAACLDPSSLLTPLKVSKTIHMSGTLAPFDVYRDLTGFEDMNFLSVPYMFPRENRSIVYYSGLSTRFSEFNEETAERMARMIRDLISTVARNTLVFFPSYNVKQKVCGYLDGMRYLNEERDMSQIEVMDLVNRFRKGGLPLFAVTGGRIAEGMDFPGSELEMVIIAGLPFPKPTAQQRALQEYYERKYGRGWEYAVVFPTVIKLKQEIGRLIRREDDVGMAVILDRRASMFRKYIPDMRESLDPVRDAEAFFTMSRN</sequence>
<keyword evidence="3" id="KW-0004">4Fe-4S</keyword>
<dbReference type="PANTHER" id="PTHR11472:SF34">
    <property type="entry name" value="REGULATOR OF TELOMERE ELONGATION HELICASE 1"/>
    <property type="match status" value="1"/>
</dbReference>
<keyword evidence="13" id="KW-0234">DNA repair</keyword>
<evidence type="ECO:0000256" key="3">
    <source>
        <dbReference type="ARBA" id="ARBA00022485"/>
    </source>
</evidence>
<comment type="catalytic activity">
    <reaction evidence="16">
        <text>ATP + H2O = ADP + phosphate + H(+)</text>
        <dbReference type="Rhea" id="RHEA:13065"/>
        <dbReference type="ChEBI" id="CHEBI:15377"/>
        <dbReference type="ChEBI" id="CHEBI:15378"/>
        <dbReference type="ChEBI" id="CHEBI:30616"/>
        <dbReference type="ChEBI" id="CHEBI:43474"/>
        <dbReference type="ChEBI" id="CHEBI:456216"/>
        <dbReference type="EC" id="5.6.2.3"/>
    </reaction>
</comment>
<protein>
    <recommendedName>
        <fullName evidence="15">DNA 5'-3' helicase</fullName>
        <ecNumber evidence="15">5.6.2.3</ecNumber>
    </recommendedName>
</protein>
<comment type="caution">
    <text evidence="18">The sequence shown here is derived from an EMBL/GenBank/DDBJ whole genome shotgun (WGS) entry which is preliminary data.</text>
</comment>
<dbReference type="InterPro" id="IPR014013">
    <property type="entry name" value="Helic_SF1/SF2_ATP-bd_DinG/Rad3"/>
</dbReference>
<dbReference type="GO" id="GO:0005524">
    <property type="term" value="F:ATP binding"/>
    <property type="evidence" value="ECO:0007669"/>
    <property type="project" value="UniProtKB-KW"/>
</dbReference>
<evidence type="ECO:0000256" key="8">
    <source>
        <dbReference type="ARBA" id="ARBA00022806"/>
    </source>
</evidence>
<dbReference type="InterPro" id="IPR042493">
    <property type="entry name" value="XPD_DNA_FeS"/>
</dbReference>
<evidence type="ECO:0000256" key="9">
    <source>
        <dbReference type="ARBA" id="ARBA00022840"/>
    </source>
</evidence>
<gene>
    <name evidence="18" type="ORF">GCM10007108_01430</name>
</gene>
<dbReference type="InterPro" id="IPR027417">
    <property type="entry name" value="P-loop_NTPase"/>
</dbReference>
<feature type="domain" description="Helicase ATP-binding" evidence="17">
    <location>
        <begin position="1"/>
        <end position="283"/>
    </location>
</feature>
<accession>A0AA37BQI8</accession>
<proteinExistence type="inferred from homology"/>
<dbReference type="InterPro" id="IPR010614">
    <property type="entry name" value="RAD3-like_helicase_DEAD"/>
</dbReference>
<evidence type="ECO:0000256" key="2">
    <source>
        <dbReference type="ARBA" id="ARBA00009146"/>
    </source>
</evidence>
<dbReference type="PROSITE" id="PS51193">
    <property type="entry name" value="HELICASE_ATP_BIND_2"/>
    <property type="match status" value="1"/>
</dbReference>
<evidence type="ECO:0000313" key="19">
    <source>
        <dbReference type="Proteomes" id="UP000632195"/>
    </source>
</evidence>
<reference evidence="18" key="2">
    <citation type="submission" date="2022-09" db="EMBL/GenBank/DDBJ databases">
        <authorList>
            <person name="Sun Q."/>
            <person name="Ohkuma M."/>
        </authorList>
    </citation>
    <scope>NUCLEOTIDE SEQUENCE</scope>
    <source>
        <strain evidence="18">JCM 13583</strain>
    </source>
</reference>
<dbReference type="InterPro" id="IPR014001">
    <property type="entry name" value="Helicase_ATP-bd"/>
</dbReference>
<dbReference type="GO" id="GO:0016818">
    <property type="term" value="F:hydrolase activity, acting on acid anhydrides, in phosphorus-containing anhydrides"/>
    <property type="evidence" value="ECO:0007669"/>
    <property type="project" value="InterPro"/>
</dbReference>
<dbReference type="RefSeq" id="WP_188679472.1">
    <property type="nucleotide sequence ID" value="NZ_BMNY01000001.1"/>
</dbReference>
<keyword evidence="5" id="KW-0547">Nucleotide-binding</keyword>
<keyword evidence="14" id="KW-0413">Isomerase</keyword>